<evidence type="ECO:0000256" key="7">
    <source>
        <dbReference type="ARBA" id="ARBA00022967"/>
    </source>
</evidence>
<dbReference type="GO" id="GO:0019829">
    <property type="term" value="F:ATPase-coupled monoatomic cation transmembrane transporter activity"/>
    <property type="evidence" value="ECO:0007669"/>
    <property type="project" value="TreeGrafter"/>
</dbReference>
<dbReference type="Gene3D" id="3.40.1110.10">
    <property type="entry name" value="Calcium-transporting ATPase, cytoplasmic domain N"/>
    <property type="match status" value="1"/>
</dbReference>
<dbReference type="GO" id="GO:0005524">
    <property type="term" value="F:ATP binding"/>
    <property type="evidence" value="ECO:0007669"/>
    <property type="project" value="UniProtKB-KW"/>
</dbReference>
<gene>
    <name evidence="8" type="primary">Atp13a3</name>
    <name evidence="8" type="ORF">CEXT_560831</name>
</gene>
<keyword evidence="2" id="KW-0597">Phosphoprotein</keyword>
<evidence type="ECO:0000256" key="4">
    <source>
        <dbReference type="ARBA" id="ARBA00022741"/>
    </source>
</evidence>
<organism evidence="8 9">
    <name type="scientific">Caerostris extrusa</name>
    <name type="common">Bark spider</name>
    <name type="synonym">Caerostris bankana</name>
    <dbReference type="NCBI Taxonomy" id="172846"/>
    <lineage>
        <taxon>Eukaryota</taxon>
        <taxon>Metazoa</taxon>
        <taxon>Ecdysozoa</taxon>
        <taxon>Arthropoda</taxon>
        <taxon>Chelicerata</taxon>
        <taxon>Arachnida</taxon>
        <taxon>Araneae</taxon>
        <taxon>Araneomorphae</taxon>
        <taxon>Entelegynae</taxon>
        <taxon>Araneoidea</taxon>
        <taxon>Araneidae</taxon>
        <taxon>Caerostris</taxon>
    </lineage>
</organism>
<evidence type="ECO:0000313" key="9">
    <source>
        <dbReference type="Proteomes" id="UP001054945"/>
    </source>
</evidence>
<accession>A0AAV4XEZ2</accession>
<comment type="subcellular location">
    <subcellularLocation>
        <location evidence="1">Membrane</location>
        <topology evidence="1">Multi-pass membrane protein</topology>
    </subcellularLocation>
</comment>
<dbReference type="GO" id="GO:0006874">
    <property type="term" value="P:intracellular calcium ion homeostasis"/>
    <property type="evidence" value="ECO:0007669"/>
    <property type="project" value="TreeGrafter"/>
</dbReference>
<dbReference type="GO" id="GO:0016020">
    <property type="term" value="C:membrane"/>
    <property type="evidence" value="ECO:0007669"/>
    <property type="project" value="UniProtKB-SubCell"/>
</dbReference>
<evidence type="ECO:0000256" key="6">
    <source>
        <dbReference type="ARBA" id="ARBA00022842"/>
    </source>
</evidence>
<dbReference type="GO" id="GO:0046872">
    <property type="term" value="F:metal ion binding"/>
    <property type="evidence" value="ECO:0007669"/>
    <property type="project" value="UniProtKB-KW"/>
</dbReference>
<keyword evidence="9" id="KW-1185">Reference proteome</keyword>
<dbReference type="PANTHER" id="PTHR45630:SF8">
    <property type="entry name" value="CATION-TRANSPORTING ATPASE"/>
    <property type="match status" value="1"/>
</dbReference>
<proteinExistence type="predicted"/>
<evidence type="ECO:0000256" key="1">
    <source>
        <dbReference type="ARBA" id="ARBA00004141"/>
    </source>
</evidence>
<dbReference type="SUPFAM" id="SSF81660">
    <property type="entry name" value="Metal cation-transporting ATPase, ATP-binding domain N"/>
    <property type="match status" value="1"/>
</dbReference>
<dbReference type="GO" id="GO:0140358">
    <property type="term" value="F:P-type transmembrane transporter activity"/>
    <property type="evidence" value="ECO:0007669"/>
    <property type="project" value="InterPro"/>
</dbReference>
<dbReference type="InterPro" id="IPR023214">
    <property type="entry name" value="HAD_sf"/>
</dbReference>
<evidence type="ECO:0000313" key="8">
    <source>
        <dbReference type="EMBL" id="GIY93159.1"/>
    </source>
</evidence>
<dbReference type="Pfam" id="PF13246">
    <property type="entry name" value="Cation_ATPase"/>
    <property type="match status" value="1"/>
</dbReference>
<dbReference type="AlphaFoldDB" id="A0AAV4XEZ2"/>
<evidence type="ECO:0000256" key="5">
    <source>
        <dbReference type="ARBA" id="ARBA00022840"/>
    </source>
</evidence>
<sequence length="209" mass="23140">PASAIAVVRQFPFESLLRRMSVVAKTQGSDHFEVFLKGAPELVCSLSTSETVPDNYKEVLEFYTRQGFRVIGVGSRHLDSHISWDEVLKMPRDELEKDLQFQGLVVLQNRLKQETIPTLNILKQADIRTIMVTGDNLLTAITCVSGLRHGGGVRLCDLRGGEAGGGGPHGARVPAAAAGALRLRQAARLQREAQHRTKRYGRRSLRNSW</sequence>
<keyword evidence="6" id="KW-0460">Magnesium</keyword>
<dbReference type="PANTHER" id="PTHR45630">
    <property type="entry name" value="CATION-TRANSPORTING ATPASE-RELATED"/>
    <property type="match status" value="1"/>
</dbReference>
<keyword evidence="4" id="KW-0547">Nucleotide-binding</keyword>
<keyword evidence="3" id="KW-0479">Metal-binding</keyword>
<keyword evidence="5" id="KW-0067">ATP-binding</keyword>
<reference evidence="8 9" key="1">
    <citation type="submission" date="2021-06" db="EMBL/GenBank/DDBJ databases">
        <title>Caerostris extrusa draft genome.</title>
        <authorList>
            <person name="Kono N."/>
            <person name="Arakawa K."/>
        </authorList>
    </citation>
    <scope>NUCLEOTIDE SEQUENCE [LARGE SCALE GENOMIC DNA]</scope>
</reference>
<dbReference type="Proteomes" id="UP001054945">
    <property type="component" value="Unassembled WGS sequence"/>
</dbReference>
<dbReference type="InterPro" id="IPR006544">
    <property type="entry name" value="P-type_TPase_V"/>
</dbReference>
<protein>
    <submittedName>
        <fullName evidence="8">Probable cation-transporting ATPase 13A3</fullName>
    </submittedName>
</protein>
<evidence type="ECO:0000256" key="3">
    <source>
        <dbReference type="ARBA" id="ARBA00022723"/>
    </source>
</evidence>
<keyword evidence="7" id="KW-1278">Translocase</keyword>
<feature type="non-terminal residue" evidence="8">
    <location>
        <position position="1"/>
    </location>
</feature>
<dbReference type="InterPro" id="IPR023299">
    <property type="entry name" value="ATPase_P-typ_cyto_dom_N"/>
</dbReference>
<dbReference type="GO" id="GO:0015203">
    <property type="term" value="F:polyamine transmembrane transporter activity"/>
    <property type="evidence" value="ECO:0007669"/>
    <property type="project" value="TreeGrafter"/>
</dbReference>
<dbReference type="Gene3D" id="3.40.50.1000">
    <property type="entry name" value="HAD superfamily/HAD-like"/>
    <property type="match status" value="1"/>
</dbReference>
<name>A0AAV4XEZ2_CAEEX</name>
<evidence type="ECO:0000256" key="2">
    <source>
        <dbReference type="ARBA" id="ARBA00022553"/>
    </source>
</evidence>
<dbReference type="EMBL" id="BPLR01017634">
    <property type="protein sequence ID" value="GIY93159.1"/>
    <property type="molecule type" value="Genomic_DNA"/>
</dbReference>
<comment type="caution">
    <text evidence="8">The sequence shown here is derived from an EMBL/GenBank/DDBJ whole genome shotgun (WGS) entry which is preliminary data.</text>
</comment>